<protein>
    <submittedName>
        <fullName evidence="1">Uncharacterized protein</fullName>
    </submittedName>
</protein>
<reference evidence="1 2" key="1">
    <citation type="journal article" date="2022" name="Nat. Ecol. Evol.">
        <title>A masculinizing supergene underlies an exaggerated male reproductive morph in a spider.</title>
        <authorList>
            <person name="Hendrickx F."/>
            <person name="De Corte Z."/>
            <person name="Sonet G."/>
            <person name="Van Belleghem S.M."/>
            <person name="Kostlbacher S."/>
            <person name="Vangestel C."/>
        </authorList>
    </citation>
    <scope>NUCLEOTIDE SEQUENCE [LARGE SCALE GENOMIC DNA]</scope>
    <source>
        <strain evidence="1">W744_W776</strain>
    </source>
</reference>
<dbReference type="Proteomes" id="UP000827092">
    <property type="component" value="Unassembled WGS sequence"/>
</dbReference>
<dbReference type="AlphaFoldDB" id="A0AAV6VP27"/>
<gene>
    <name evidence="1" type="ORF">JTE90_021312</name>
</gene>
<name>A0AAV6VP27_9ARAC</name>
<evidence type="ECO:0000313" key="2">
    <source>
        <dbReference type="Proteomes" id="UP000827092"/>
    </source>
</evidence>
<dbReference type="EMBL" id="JAFNEN010000053">
    <property type="protein sequence ID" value="KAG8197582.1"/>
    <property type="molecule type" value="Genomic_DNA"/>
</dbReference>
<comment type="caution">
    <text evidence="1">The sequence shown here is derived from an EMBL/GenBank/DDBJ whole genome shotgun (WGS) entry which is preliminary data.</text>
</comment>
<sequence>MNSSYSFVKDPTPSLLGQQVPGHCMDTSPEAFAQLVAVLLSDFTPRRALWKHCWIAYLNYGSSGAGGNG</sequence>
<keyword evidence="2" id="KW-1185">Reference proteome</keyword>
<evidence type="ECO:0000313" key="1">
    <source>
        <dbReference type="EMBL" id="KAG8197582.1"/>
    </source>
</evidence>
<organism evidence="1 2">
    <name type="scientific">Oedothorax gibbosus</name>
    <dbReference type="NCBI Taxonomy" id="931172"/>
    <lineage>
        <taxon>Eukaryota</taxon>
        <taxon>Metazoa</taxon>
        <taxon>Ecdysozoa</taxon>
        <taxon>Arthropoda</taxon>
        <taxon>Chelicerata</taxon>
        <taxon>Arachnida</taxon>
        <taxon>Araneae</taxon>
        <taxon>Araneomorphae</taxon>
        <taxon>Entelegynae</taxon>
        <taxon>Araneoidea</taxon>
        <taxon>Linyphiidae</taxon>
        <taxon>Erigoninae</taxon>
        <taxon>Oedothorax</taxon>
    </lineage>
</organism>
<proteinExistence type="predicted"/>
<accession>A0AAV6VP27</accession>